<name>A0A0A9I1L8_ARUDO</name>
<protein>
    <submittedName>
        <fullName evidence="1">Uncharacterized protein</fullName>
    </submittedName>
</protein>
<reference evidence="1" key="1">
    <citation type="submission" date="2014-09" db="EMBL/GenBank/DDBJ databases">
        <authorList>
            <person name="Magalhaes I.L.F."/>
            <person name="Oliveira U."/>
            <person name="Santos F.R."/>
            <person name="Vidigal T.H.D.A."/>
            <person name="Brescovit A.D."/>
            <person name="Santos A.J."/>
        </authorList>
    </citation>
    <scope>NUCLEOTIDE SEQUENCE</scope>
    <source>
        <tissue evidence="1">Shoot tissue taken approximately 20 cm above the soil surface</tissue>
    </source>
</reference>
<organism evidence="1">
    <name type="scientific">Arundo donax</name>
    <name type="common">Giant reed</name>
    <name type="synonym">Donax arundinaceus</name>
    <dbReference type="NCBI Taxonomy" id="35708"/>
    <lineage>
        <taxon>Eukaryota</taxon>
        <taxon>Viridiplantae</taxon>
        <taxon>Streptophyta</taxon>
        <taxon>Embryophyta</taxon>
        <taxon>Tracheophyta</taxon>
        <taxon>Spermatophyta</taxon>
        <taxon>Magnoliopsida</taxon>
        <taxon>Liliopsida</taxon>
        <taxon>Poales</taxon>
        <taxon>Poaceae</taxon>
        <taxon>PACMAD clade</taxon>
        <taxon>Arundinoideae</taxon>
        <taxon>Arundineae</taxon>
        <taxon>Arundo</taxon>
    </lineage>
</organism>
<proteinExistence type="predicted"/>
<sequence length="33" mass="3856">MMPIAKKTKLLNYTTIHNYEFDNKGTIKQKVVS</sequence>
<reference evidence="1" key="2">
    <citation type="journal article" date="2015" name="Data Brief">
        <title>Shoot transcriptome of the giant reed, Arundo donax.</title>
        <authorList>
            <person name="Barrero R.A."/>
            <person name="Guerrero F.D."/>
            <person name="Moolhuijzen P."/>
            <person name="Goolsby J.A."/>
            <person name="Tidwell J."/>
            <person name="Bellgard S.E."/>
            <person name="Bellgard M.I."/>
        </authorList>
    </citation>
    <scope>NUCLEOTIDE SEQUENCE</scope>
    <source>
        <tissue evidence="1">Shoot tissue taken approximately 20 cm above the soil surface</tissue>
    </source>
</reference>
<accession>A0A0A9I1L8</accession>
<evidence type="ECO:0000313" key="1">
    <source>
        <dbReference type="EMBL" id="JAE39043.1"/>
    </source>
</evidence>
<dbReference type="AlphaFoldDB" id="A0A0A9I1L8"/>
<dbReference type="EMBL" id="GBRH01158853">
    <property type="protein sequence ID" value="JAE39043.1"/>
    <property type="molecule type" value="Transcribed_RNA"/>
</dbReference>